<dbReference type="AlphaFoldDB" id="A0AAV7LKD8"/>
<protein>
    <submittedName>
        <fullName evidence="1">Uncharacterized protein</fullName>
    </submittedName>
</protein>
<dbReference type="Proteomes" id="UP001066276">
    <property type="component" value="Chromosome 11"/>
</dbReference>
<organism evidence="1 2">
    <name type="scientific">Pleurodeles waltl</name>
    <name type="common">Iberian ribbed newt</name>
    <dbReference type="NCBI Taxonomy" id="8319"/>
    <lineage>
        <taxon>Eukaryota</taxon>
        <taxon>Metazoa</taxon>
        <taxon>Chordata</taxon>
        <taxon>Craniata</taxon>
        <taxon>Vertebrata</taxon>
        <taxon>Euteleostomi</taxon>
        <taxon>Amphibia</taxon>
        <taxon>Batrachia</taxon>
        <taxon>Caudata</taxon>
        <taxon>Salamandroidea</taxon>
        <taxon>Salamandridae</taxon>
        <taxon>Pleurodelinae</taxon>
        <taxon>Pleurodeles</taxon>
    </lineage>
</organism>
<keyword evidence="2" id="KW-1185">Reference proteome</keyword>
<proteinExistence type="predicted"/>
<comment type="caution">
    <text evidence="1">The sequence shown here is derived from an EMBL/GenBank/DDBJ whole genome shotgun (WGS) entry which is preliminary data.</text>
</comment>
<sequence>MNSVRHWVKRVPGTRVRVHERFLPEVAWSRALAVPQFSRSSARLLKGRCQALSWLDAELARRSRRTGAVCELSGSDSVALVSRFRSATGTLQQCEVLGDRLLATPVVLCRWQELWQLRVYSILSATGALKQ</sequence>
<accession>A0AAV7LKD8</accession>
<name>A0AAV7LKD8_PLEWA</name>
<evidence type="ECO:0000313" key="1">
    <source>
        <dbReference type="EMBL" id="KAJ1091522.1"/>
    </source>
</evidence>
<dbReference type="EMBL" id="JANPWB010000015">
    <property type="protein sequence ID" value="KAJ1091522.1"/>
    <property type="molecule type" value="Genomic_DNA"/>
</dbReference>
<reference evidence="1" key="1">
    <citation type="journal article" date="2022" name="bioRxiv">
        <title>Sequencing and chromosome-scale assembly of the giantPleurodeles waltlgenome.</title>
        <authorList>
            <person name="Brown T."/>
            <person name="Elewa A."/>
            <person name="Iarovenko S."/>
            <person name="Subramanian E."/>
            <person name="Araus A.J."/>
            <person name="Petzold A."/>
            <person name="Susuki M."/>
            <person name="Suzuki K.-i.T."/>
            <person name="Hayashi T."/>
            <person name="Toyoda A."/>
            <person name="Oliveira C."/>
            <person name="Osipova E."/>
            <person name="Leigh N.D."/>
            <person name="Simon A."/>
            <person name="Yun M.H."/>
        </authorList>
    </citation>
    <scope>NUCLEOTIDE SEQUENCE</scope>
    <source>
        <strain evidence="1">20211129_DDA</strain>
        <tissue evidence="1">Liver</tissue>
    </source>
</reference>
<gene>
    <name evidence="1" type="ORF">NDU88_004642</name>
</gene>
<evidence type="ECO:0000313" key="2">
    <source>
        <dbReference type="Proteomes" id="UP001066276"/>
    </source>
</evidence>